<gene>
    <name evidence="7" type="ORF">INF28_10130</name>
</gene>
<keyword evidence="3 6" id="KW-0732">Signal</keyword>
<evidence type="ECO:0000256" key="2">
    <source>
        <dbReference type="ARBA" id="ARBA00022448"/>
    </source>
</evidence>
<dbReference type="Proteomes" id="UP000806542">
    <property type="component" value="Unassembled WGS sequence"/>
</dbReference>
<dbReference type="RefSeq" id="WP_226393370.1">
    <property type="nucleotide sequence ID" value="NZ_JADCKB010000023.1"/>
</dbReference>
<comment type="similarity">
    <text evidence="1 4">Belongs to the bacterial solute-binding protein 9 family.</text>
</comment>
<dbReference type="GO" id="GO:0046872">
    <property type="term" value="F:metal ion binding"/>
    <property type="evidence" value="ECO:0007669"/>
    <property type="project" value="InterPro"/>
</dbReference>
<dbReference type="SUPFAM" id="SSF53807">
    <property type="entry name" value="Helical backbone' metal receptor"/>
    <property type="match status" value="1"/>
</dbReference>
<reference evidence="7" key="1">
    <citation type="submission" date="2020-10" db="EMBL/GenBank/DDBJ databases">
        <title>ChiBAC.</title>
        <authorList>
            <person name="Zenner C."/>
            <person name="Hitch T.C.A."/>
            <person name="Clavel T."/>
        </authorList>
    </citation>
    <scope>NUCLEOTIDE SEQUENCE</scope>
    <source>
        <strain evidence="7">DSM 107454</strain>
    </source>
</reference>
<evidence type="ECO:0000256" key="5">
    <source>
        <dbReference type="SAM" id="MobiDB-lite"/>
    </source>
</evidence>
<dbReference type="EMBL" id="JADCKB010000023">
    <property type="protein sequence ID" value="MBE5040816.1"/>
    <property type="molecule type" value="Genomic_DNA"/>
</dbReference>
<evidence type="ECO:0000313" key="7">
    <source>
        <dbReference type="EMBL" id="MBE5040816.1"/>
    </source>
</evidence>
<evidence type="ECO:0000256" key="3">
    <source>
        <dbReference type="ARBA" id="ARBA00022729"/>
    </source>
</evidence>
<feature type="chain" id="PRO_5038767668" evidence="6">
    <location>
        <begin position="28"/>
        <end position="329"/>
    </location>
</feature>
<dbReference type="InterPro" id="IPR006127">
    <property type="entry name" value="ZnuA-like"/>
</dbReference>
<keyword evidence="2 4" id="KW-0813">Transport</keyword>
<name>A0A9D5LZA8_9FIRM</name>
<dbReference type="InterPro" id="IPR006128">
    <property type="entry name" value="Lipoprotein_PsaA-like"/>
</dbReference>
<dbReference type="PANTHER" id="PTHR42953:SF3">
    <property type="entry name" value="HIGH-AFFINITY ZINC UPTAKE SYSTEM PROTEIN ZNUA"/>
    <property type="match status" value="1"/>
</dbReference>
<dbReference type="GO" id="GO:0030001">
    <property type="term" value="P:metal ion transport"/>
    <property type="evidence" value="ECO:0007669"/>
    <property type="project" value="InterPro"/>
</dbReference>
<proteinExistence type="inferred from homology"/>
<protein>
    <submittedName>
        <fullName evidence="7">Zinc ABC transporter substrate-binding protein</fullName>
    </submittedName>
</protein>
<dbReference type="AlphaFoldDB" id="A0A9D5LZA8"/>
<dbReference type="PANTHER" id="PTHR42953">
    <property type="entry name" value="HIGH-AFFINITY ZINC UPTAKE SYSTEM PROTEIN ZNUA-RELATED"/>
    <property type="match status" value="1"/>
</dbReference>
<keyword evidence="8" id="KW-1185">Reference proteome</keyword>
<organism evidence="7 8">
    <name type="scientific">Ructibacterium gallinarum</name>
    <dbReference type="NCBI Taxonomy" id="2779355"/>
    <lineage>
        <taxon>Bacteria</taxon>
        <taxon>Bacillati</taxon>
        <taxon>Bacillota</taxon>
        <taxon>Clostridia</taxon>
        <taxon>Eubacteriales</taxon>
        <taxon>Oscillospiraceae</taxon>
        <taxon>Ructibacterium</taxon>
    </lineage>
</organism>
<dbReference type="InterPro" id="IPR006129">
    <property type="entry name" value="AdhesinB"/>
</dbReference>
<dbReference type="PRINTS" id="PR00690">
    <property type="entry name" value="ADHESNFAMILY"/>
</dbReference>
<dbReference type="PRINTS" id="PR00691">
    <property type="entry name" value="ADHESINB"/>
</dbReference>
<evidence type="ECO:0000256" key="4">
    <source>
        <dbReference type="RuleBase" id="RU003512"/>
    </source>
</evidence>
<dbReference type="Pfam" id="PF01297">
    <property type="entry name" value="ZnuA"/>
    <property type="match status" value="1"/>
</dbReference>
<feature type="region of interest" description="Disordered" evidence="5">
    <location>
        <begin position="132"/>
        <end position="154"/>
    </location>
</feature>
<accession>A0A9D5LZA8</accession>
<dbReference type="GO" id="GO:0007155">
    <property type="term" value="P:cell adhesion"/>
    <property type="evidence" value="ECO:0007669"/>
    <property type="project" value="InterPro"/>
</dbReference>
<dbReference type="Gene3D" id="3.40.50.1980">
    <property type="entry name" value="Nitrogenase molybdenum iron protein domain"/>
    <property type="match status" value="2"/>
</dbReference>
<feature type="signal peptide" evidence="6">
    <location>
        <begin position="1"/>
        <end position="27"/>
    </location>
</feature>
<dbReference type="InterPro" id="IPR050492">
    <property type="entry name" value="Bact_metal-bind_prot9"/>
</dbReference>
<dbReference type="PROSITE" id="PS51257">
    <property type="entry name" value="PROKAR_LIPOPROTEIN"/>
    <property type="match status" value="1"/>
</dbReference>
<sequence>MIQRNVRFICLFVLLGFSLLFSGCVQNDVSDAVQTPDKPLTVVTTIFPPYDFARQISGGAAQVSMLLKPGMESHSYEPSPADIISIESCDLFIYNGGESDTWIDDLLGTLDTSGFTVIKMMDCVETLEEQTVEGMQGTHDHEGDEEQDHEGETAEYDEHVWTAPENAVKITQVIAEQMMRLDPENRSLYEENMKTYVSKLQNLDALFREITQNAKRRILLFGDRFPFRYFAEAYDLDYRAAFPGCSAESEPGAKTVAYLIDKVREENAPNIFYVEFSNQKIARAIQEETGAVPLLFHSCHNLSKDEMEQGLTYLDLMQKNAANLKEALN</sequence>
<comment type="caution">
    <text evidence="7">The sequence shown here is derived from an EMBL/GenBank/DDBJ whole genome shotgun (WGS) entry which is preliminary data.</text>
</comment>
<evidence type="ECO:0000313" key="8">
    <source>
        <dbReference type="Proteomes" id="UP000806542"/>
    </source>
</evidence>
<evidence type="ECO:0000256" key="6">
    <source>
        <dbReference type="SAM" id="SignalP"/>
    </source>
</evidence>
<evidence type="ECO:0000256" key="1">
    <source>
        <dbReference type="ARBA" id="ARBA00011028"/>
    </source>
</evidence>